<reference evidence="2 3" key="2">
    <citation type="journal article" date="2010" name="Stand. Genomic Sci.">
        <title>Complete genome sequence of Nakamurella multipartita type strain (Y-104).</title>
        <authorList>
            <person name="Tice H."/>
            <person name="Mayilraj S."/>
            <person name="Sims D."/>
            <person name="Lapidus A."/>
            <person name="Nolan M."/>
            <person name="Lucas S."/>
            <person name="Glavina Del Rio T."/>
            <person name="Copeland A."/>
            <person name="Cheng J.F."/>
            <person name="Meincke L."/>
            <person name="Bruce D."/>
            <person name="Goodwin L."/>
            <person name="Pitluck S."/>
            <person name="Ivanova N."/>
            <person name="Mavromatis K."/>
            <person name="Ovchinnikova G."/>
            <person name="Pati A."/>
            <person name="Chen A."/>
            <person name="Palaniappan K."/>
            <person name="Land M."/>
            <person name="Hauser L."/>
            <person name="Chang Y.J."/>
            <person name="Jeffries C.D."/>
            <person name="Detter J.C."/>
            <person name="Brettin T."/>
            <person name="Rohde M."/>
            <person name="Goker M."/>
            <person name="Bristow J."/>
            <person name="Eisen J.A."/>
            <person name="Markowitz V."/>
            <person name="Hugenholtz P."/>
            <person name="Kyrpides N.C."/>
            <person name="Klenk H.P."/>
            <person name="Chen F."/>
        </authorList>
    </citation>
    <scope>NUCLEOTIDE SEQUENCE [LARGE SCALE GENOMIC DNA]</scope>
    <source>
        <strain evidence="3">ATCC 700099 / DSM 44233 / CIP 104796 / JCM 9543 / NBRC 105858 / Y-104</strain>
    </source>
</reference>
<dbReference type="Proteomes" id="UP000002218">
    <property type="component" value="Chromosome"/>
</dbReference>
<sequence>MIVAAAVVPGAPFLVPGVADPIAARTSELTAACRQAVGGLSGADRIVLVSAARWPSPARRLPPGTVPGGSPLRRRDLGDGAPPVIDPAVGSIVGAAVLRRARPELDLTRVLMVETGTDPAAAAALITAPEDESRIGLLVVADGAAAHGEHAPGRRDDRSAEFDDALAAALGDGDPAALARACADRDLGRQLLAVTDPLRVLALLTVAEPPTGAELLYGAHPYGVGYLVAGWRWSRG</sequence>
<name>C8XHH3_NAKMY</name>
<dbReference type="KEGG" id="nml:Namu_3984"/>
<dbReference type="AlphaFoldDB" id="C8XHH3"/>
<evidence type="ECO:0000313" key="3">
    <source>
        <dbReference type="Proteomes" id="UP000002218"/>
    </source>
</evidence>
<keyword evidence="3" id="KW-1185">Reference proteome</keyword>
<evidence type="ECO:0000313" key="2">
    <source>
        <dbReference type="EMBL" id="ACV80276.1"/>
    </source>
</evidence>
<reference evidence="3" key="1">
    <citation type="submission" date="2009-09" db="EMBL/GenBank/DDBJ databases">
        <title>The complete genome of Nakamurella multipartita DSM 44233.</title>
        <authorList>
            <consortium name="US DOE Joint Genome Institute (JGI-PGF)"/>
            <person name="Lucas S."/>
            <person name="Copeland A."/>
            <person name="Lapidus A."/>
            <person name="Glavina del Rio T."/>
            <person name="Dalin E."/>
            <person name="Tice H."/>
            <person name="Bruce D."/>
            <person name="Goodwin L."/>
            <person name="Pitluck S."/>
            <person name="Kyrpides N."/>
            <person name="Mavromatis K."/>
            <person name="Ivanova N."/>
            <person name="Ovchinnikova G."/>
            <person name="Sims D."/>
            <person name="Meincke L."/>
            <person name="Brettin T."/>
            <person name="Detter J.C."/>
            <person name="Han C."/>
            <person name="Larimer F."/>
            <person name="Land M."/>
            <person name="Hauser L."/>
            <person name="Markowitz V."/>
            <person name="Cheng J.-F."/>
            <person name="Hugenholtz P."/>
            <person name="Woyke T."/>
            <person name="Wu D."/>
            <person name="Klenk H.-P."/>
            <person name="Eisen J.A."/>
        </authorList>
    </citation>
    <scope>NUCLEOTIDE SEQUENCE [LARGE SCALE GENOMIC DNA]</scope>
    <source>
        <strain evidence="3">ATCC 700099 / DSM 44233 / CIP 104796 / JCM 9543 / NBRC 105858 / Y-104</strain>
    </source>
</reference>
<dbReference type="Gene3D" id="3.40.830.10">
    <property type="entry name" value="LigB-like"/>
    <property type="match status" value="1"/>
</dbReference>
<accession>C8XHH3</accession>
<dbReference type="SUPFAM" id="SSF53213">
    <property type="entry name" value="LigB-like"/>
    <property type="match status" value="1"/>
</dbReference>
<dbReference type="InParanoid" id="C8XHH3"/>
<dbReference type="RefSeq" id="WP_015749102.1">
    <property type="nucleotide sequence ID" value="NC_013235.1"/>
</dbReference>
<dbReference type="STRING" id="479431.Namu_3984"/>
<dbReference type="EMBL" id="CP001737">
    <property type="protein sequence ID" value="ACV80276.1"/>
    <property type="molecule type" value="Genomic_DNA"/>
</dbReference>
<protein>
    <submittedName>
        <fullName evidence="2">Uncharacterized protein</fullName>
    </submittedName>
</protein>
<dbReference type="HOGENOM" id="CLU_090899_0_0_11"/>
<gene>
    <name evidence="2" type="ordered locus">Namu_3984</name>
</gene>
<dbReference type="eggNOG" id="COG3885">
    <property type="taxonomic scope" value="Bacteria"/>
</dbReference>
<proteinExistence type="predicted"/>
<evidence type="ECO:0000256" key="1">
    <source>
        <dbReference type="SAM" id="MobiDB-lite"/>
    </source>
</evidence>
<feature type="region of interest" description="Disordered" evidence="1">
    <location>
        <begin position="59"/>
        <end position="80"/>
    </location>
</feature>
<organism evidence="2 3">
    <name type="scientific">Nakamurella multipartita (strain ATCC 700099 / DSM 44233 / CIP 104796 / JCM 9543 / NBRC 105858 / Y-104)</name>
    <name type="common">Microsphaera multipartita</name>
    <dbReference type="NCBI Taxonomy" id="479431"/>
    <lineage>
        <taxon>Bacteria</taxon>
        <taxon>Bacillati</taxon>
        <taxon>Actinomycetota</taxon>
        <taxon>Actinomycetes</taxon>
        <taxon>Nakamurellales</taxon>
        <taxon>Nakamurellaceae</taxon>
        <taxon>Nakamurella</taxon>
    </lineage>
</organism>